<dbReference type="OrthoDB" id="3031306at2759"/>
<accession>A0A4Y9ZR83</accession>
<dbReference type="PANTHER" id="PTHR11140">
    <property type="entry name" value="PRE-MRNA SPLICING FACTOR PRP8"/>
    <property type="match status" value="1"/>
</dbReference>
<dbReference type="GO" id="GO:0017070">
    <property type="term" value="F:U6 snRNA binding"/>
    <property type="evidence" value="ECO:0007669"/>
    <property type="project" value="TreeGrafter"/>
</dbReference>
<proteinExistence type="predicted"/>
<dbReference type="Pfam" id="PF08083">
    <property type="entry name" value="PROCN"/>
    <property type="match status" value="1"/>
</dbReference>
<dbReference type="Proteomes" id="UP000298061">
    <property type="component" value="Unassembled WGS sequence"/>
</dbReference>
<feature type="domain" description="PROCN" evidence="1">
    <location>
        <begin position="1"/>
        <end position="57"/>
    </location>
</feature>
<dbReference type="GO" id="GO:0030620">
    <property type="term" value="F:U2 snRNA binding"/>
    <property type="evidence" value="ECO:0007669"/>
    <property type="project" value="TreeGrafter"/>
</dbReference>
<protein>
    <recommendedName>
        <fullName evidence="1">PROCN domain-containing protein</fullName>
    </recommendedName>
</protein>
<reference evidence="2 3" key="1">
    <citation type="submission" date="2019-02" db="EMBL/GenBank/DDBJ databases">
        <title>Genome sequencing of the rare red list fungi Hericium alpestre (H. flagellum).</title>
        <authorList>
            <person name="Buettner E."/>
            <person name="Kellner H."/>
        </authorList>
    </citation>
    <scope>NUCLEOTIDE SEQUENCE [LARGE SCALE GENOMIC DNA]</scope>
    <source>
        <strain evidence="2 3">DSM 108284</strain>
    </source>
</reference>
<dbReference type="EMBL" id="SFCI01001170">
    <property type="protein sequence ID" value="TFY76557.1"/>
    <property type="molecule type" value="Genomic_DNA"/>
</dbReference>
<sequence length="57" mass="6708">MNLKAVKTLTMKELKKIRFENTFHLCREILQLTKLIINAHVWCHLGNVDVFQLTEAL</sequence>
<evidence type="ECO:0000313" key="2">
    <source>
        <dbReference type="EMBL" id="TFY76557.1"/>
    </source>
</evidence>
<dbReference type="InterPro" id="IPR012592">
    <property type="entry name" value="PROCN"/>
</dbReference>
<dbReference type="InterPro" id="IPR027652">
    <property type="entry name" value="PRP8"/>
</dbReference>
<keyword evidence="3" id="KW-1185">Reference proteome</keyword>
<name>A0A4Y9ZR83_9AGAM</name>
<evidence type="ECO:0000259" key="1">
    <source>
        <dbReference type="Pfam" id="PF08083"/>
    </source>
</evidence>
<dbReference type="GO" id="GO:0005682">
    <property type="term" value="C:U5 snRNP"/>
    <property type="evidence" value="ECO:0007669"/>
    <property type="project" value="TreeGrafter"/>
</dbReference>
<evidence type="ECO:0000313" key="3">
    <source>
        <dbReference type="Proteomes" id="UP000298061"/>
    </source>
</evidence>
<dbReference type="AlphaFoldDB" id="A0A4Y9ZR83"/>
<organism evidence="2 3">
    <name type="scientific">Hericium alpestre</name>
    <dbReference type="NCBI Taxonomy" id="135208"/>
    <lineage>
        <taxon>Eukaryota</taxon>
        <taxon>Fungi</taxon>
        <taxon>Dikarya</taxon>
        <taxon>Basidiomycota</taxon>
        <taxon>Agaricomycotina</taxon>
        <taxon>Agaricomycetes</taxon>
        <taxon>Russulales</taxon>
        <taxon>Hericiaceae</taxon>
        <taxon>Hericium</taxon>
    </lineage>
</organism>
<dbReference type="PANTHER" id="PTHR11140:SF0">
    <property type="entry name" value="PRE-MRNA-PROCESSING-SPLICING FACTOR 8"/>
    <property type="match status" value="1"/>
</dbReference>
<dbReference type="GO" id="GO:0030619">
    <property type="term" value="F:U1 snRNA binding"/>
    <property type="evidence" value="ECO:0007669"/>
    <property type="project" value="TreeGrafter"/>
</dbReference>
<dbReference type="GO" id="GO:0071013">
    <property type="term" value="C:catalytic step 2 spliceosome"/>
    <property type="evidence" value="ECO:0007669"/>
    <property type="project" value="TreeGrafter"/>
</dbReference>
<dbReference type="GO" id="GO:0097157">
    <property type="term" value="F:pre-mRNA intronic binding"/>
    <property type="evidence" value="ECO:0007669"/>
    <property type="project" value="TreeGrafter"/>
</dbReference>
<comment type="caution">
    <text evidence="2">The sequence shown here is derived from an EMBL/GenBank/DDBJ whole genome shotgun (WGS) entry which is preliminary data.</text>
</comment>
<dbReference type="GO" id="GO:0000244">
    <property type="term" value="P:spliceosomal tri-snRNP complex assembly"/>
    <property type="evidence" value="ECO:0007669"/>
    <property type="project" value="TreeGrafter"/>
</dbReference>
<dbReference type="GO" id="GO:0030623">
    <property type="term" value="F:U5 snRNA binding"/>
    <property type="evidence" value="ECO:0007669"/>
    <property type="project" value="TreeGrafter"/>
</dbReference>
<gene>
    <name evidence="2" type="ORF">EWM64_g7454</name>
</gene>
<dbReference type="STRING" id="135208.A0A4Y9ZR83"/>